<protein>
    <submittedName>
        <fullName evidence="1">Uncharacterized protein</fullName>
    </submittedName>
</protein>
<dbReference type="Proteomes" id="UP000231195">
    <property type="component" value="Unassembled WGS sequence"/>
</dbReference>
<evidence type="ECO:0000313" key="2">
    <source>
        <dbReference type="Proteomes" id="UP000231195"/>
    </source>
</evidence>
<dbReference type="EMBL" id="PFWZ01000189">
    <property type="protein sequence ID" value="PJA39217.1"/>
    <property type="molecule type" value="Genomic_DNA"/>
</dbReference>
<dbReference type="AlphaFoldDB" id="A0A2M7WZX2"/>
<name>A0A2M7WZX2_UNCKA</name>
<gene>
    <name evidence="1" type="ORF">CO179_05665</name>
</gene>
<proteinExistence type="predicted"/>
<sequence>MSKPQTWGDLLLEYYTLAKAIEDVRPRGNNSPVSQQIAVLLSTAEEVFSSETANFIVASRCFEELYIEWHRTLAKWQHEQLLLSAATLNSTLQYLSGKVPVDIKDRVRALQNRIESALTLVVTDDRRMQYQYTITGIYRDVRKVIAQFPEMSESSAVLTVKIDPWQENITAHELSCTFAQLEASVWPRKLNKGALSRKLTDCRSAVEKLSIMDHRTFTAHEYSLMLSAVAKKIEALSKLMAGTIAEHLNNVTIPGQWAVIERLSDEINLHKYWLQDEHFATNYGKVLTLKQELKQIKSADWMRLVEKTSCLQDAINLLQNKVQGFLERGMPLDQVLNGAADKARKAGFYRLTDFIGLSNDALFERGLNVDDVDEIRKHIPAPLPVQLPLLA</sequence>
<evidence type="ECO:0000313" key="1">
    <source>
        <dbReference type="EMBL" id="PJA39217.1"/>
    </source>
</evidence>
<organism evidence="1 2">
    <name type="scientific">candidate division WWE3 bacterium CG_4_9_14_3_um_filter_39_7</name>
    <dbReference type="NCBI Taxonomy" id="1975080"/>
    <lineage>
        <taxon>Bacteria</taxon>
        <taxon>Katanobacteria</taxon>
    </lineage>
</organism>
<reference evidence="2" key="1">
    <citation type="submission" date="2017-09" db="EMBL/GenBank/DDBJ databases">
        <title>Depth-based differentiation of microbial function through sediment-hosted aquifers and enrichment of novel symbionts in the deep terrestrial subsurface.</title>
        <authorList>
            <person name="Probst A.J."/>
            <person name="Ladd B."/>
            <person name="Jarett J.K."/>
            <person name="Geller-Mcgrath D.E."/>
            <person name="Sieber C.M.K."/>
            <person name="Emerson J.B."/>
            <person name="Anantharaman K."/>
            <person name="Thomas B.C."/>
            <person name="Malmstrom R."/>
            <person name="Stieglmeier M."/>
            <person name="Klingl A."/>
            <person name="Woyke T."/>
            <person name="Ryan C.M."/>
            <person name="Banfield J.F."/>
        </authorList>
    </citation>
    <scope>NUCLEOTIDE SEQUENCE [LARGE SCALE GENOMIC DNA]</scope>
</reference>
<comment type="caution">
    <text evidence="1">The sequence shown here is derived from an EMBL/GenBank/DDBJ whole genome shotgun (WGS) entry which is preliminary data.</text>
</comment>
<accession>A0A2M7WZX2</accession>